<name>A0A3N2C5B4_9MICO</name>
<protein>
    <submittedName>
        <fullName evidence="1">FMN phosphatase YigB (HAD superfamily)</fullName>
    </submittedName>
</protein>
<dbReference type="Gene3D" id="3.40.50.1000">
    <property type="entry name" value="HAD superfamily/HAD-like"/>
    <property type="match status" value="1"/>
</dbReference>
<dbReference type="Proteomes" id="UP000266915">
    <property type="component" value="Unassembled WGS sequence"/>
</dbReference>
<keyword evidence="2" id="KW-1185">Reference proteome</keyword>
<dbReference type="AlphaFoldDB" id="A0A3N2C5B4"/>
<dbReference type="InterPro" id="IPR036412">
    <property type="entry name" value="HAD-like_sf"/>
</dbReference>
<organism evidence="1 2">
    <name type="scientific">Plantibacter flavus</name>
    <dbReference type="NCBI Taxonomy" id="150123"/>
    <lineage>
        <taxon>Bacteria</taxon>
        <taxon>Bacillati</taxon>
        <taxon>Actinomycetota</taxon>
        <taxon>Actinomycetes</taxon>
        <taxon>Micrococcales</taxon>
        <taxon>Microbacteriaceae</taxon>
        <taxon>Plantibacter</taxon>
    </lineage>
</organism>
<accession>A0A3N2C5B4</accession>
<sequence>MAPTILFDFDGTLALGDGPITAFARAIAERTGDSEFAMRAEAALAAFATGETDARDGYDAVTRIAREAGVDADVIGASYDDSRALLGSSEAAVDSPEGLPAFLETLGTHARLVLATNAPGDGITALLQSWGVAEAFDAVHFTVGKPAGLVPLIRDALATGPVLAVGDIVENDLAPAAELGADTALVGATFARSTATATMRGRSLADLYDQIIAWAAAASRLPDASQTSTPAPSAS</sequence>
<dbReference type="SUPFAM" id="SSF56784">
    <property type="entry name" value="HAD-like"/>
    <property type="match status" value="1"/>
</dbReference>
<reference evidence="1 2" key="1">
    <citation type="submission" date="2018-11" db="EMBL/GenBank/DDBJ databases">
        <title>Sequencing the genomes of 1000 actinobacteria strains.</title>
        <authorList>
            <person name="Klenk H.-P."/>
        </authorList>
    </citation>
    <scope>NUCLEOTIDE SEQUENCE [LARGE SCALE GENOMIC DNA]</scope>
    <source>
        <strain evidence="1 2">DSM 14012</strain>
    </source>
</reference>
<dbReference type="EMBL" id="RKHL01000001">
    <property type="protein sequence ID" value="ROR82620.1"/>
    <property type="molecule type" value="Genomic_DNA"/>
</dbReference>
<dbReference type="CDD" id="cd01427">
    <property type="entry name" value="HAD_like"/>
    <property type="match status" value="1"/>
</dbReference>
<comment type="caution">
    <text evidence="1">The sequence shown here is derived from an EMBL/GenBank/DDBJ whole genome shotgun (WGS) entry which is preliminary data.</text>
</comment>
<evidence type="ECO:0000313" key="2">
    <source>
        <dbReference type="Proteomes" id="UP000266915"/>
    </source>
</evidence>
<proteinExistence type="predicted"/>
<dbReference type="InterPro" id="IPR023214">
    <property type="entry name" value="HAD_sf"/>
</dbReference>
<gene>
    <name evidence="1" type="ORF">EDD42_2711</name>
</gene>
<dbReference type="RefSeq" id="WP_085512362.1">
    <property type="nucleotide sequence ID" value="NZ_FXAP01000004.1"/>
</dbReference>
<evidence type="ECO:0000313" key="1">
    <source>
        <dbReference type="EMBL" id="ROR82620.1"/>
    </source>
</evidence>